<dbReference type="OrthoDB" id="5419162at2759"/>
<feature type="compositionally biased region" description="Basic and acidic residues" evidence="1">
    <location>
        <begin position="69"/>
        <end position="84"/>
    </location>
</feature>
<accession>A0A854QAZ9</accession>
<reference evidence="2 3" key="1">
    <citation type="submission" date="2017-06" db="EMBL/GenBank/DDBJ databases">
        <title>Global population genomics of the pathogenic fungus Cryptococcus neoformans var. grubii.</title>
        <authorList>
            <person name="Cuomo C."/>
            <person name="Litvintseva A."/>
            <person name="Chen Y."/>
            <person name="Young S."/>
            <person name="Zeng Q."/>
            <person name="Chapman S."/>
            <person name="Gujja S."/>
            <person name="Saif S."/>
            <person name="Birren B."/>
        </authorList>
    </citation>
    <scope>NUCLEOTIDE SEQUENCE [LARGE SCALE GENOMIC DNA]</scope>
    <source>
        <strain evidence="2 3">Tu259-1</strain>
    </source>
</reference>
<evidence type="ECO:0000256" key="1">
    <source>
        <dbReference type="SAM" id="MobiDB-lite"/>
    </source>
</evidence>
<sequence length="84" mass="9221">MSDQHEHHVIGGYKATLANPKTSEEAKAHAKQAIDEYEKKHHSGGGSTEHDHRVAGGYKAALHNPKVSPEAKQHAKEVLKEHDV</sequence>
<dbReference type="AlphaFoldDB" id="A0A854QAZ9"/>
<evidence type="ECO:0000313" key="2">
    <source>
        <dbReference type="EMBL" id="OXG21977.1"/>
    </source>
</evidence>
<dbReference type="Pfam" id="PF10346">
    <property type="entry name" value="Con-6"/>
    <property type="match status" value="2"/>
</dbReference>
<feature type="compositionally biased region" description="Basic and acidic residues" evidence="1">
    <location>
        <begin position="22"/>
        <end position="39"/>
    </location>
</feature>
<dbReference type="GO" id="GO:0005737">
    <property type="term" value="C:cytoplasm"/>
    <property type="evidence" value="ECO:0007669"/>
    <property type="project" value="TreeGrafter"/>
</dbReference>
<gene>
    <name evidence="2" type="ORF">C361_03404</name>
</gene>
<dbReference type="InterPro" id="IPR052670">
    <property type="entry name" value="UPF0654_domain"/>
</dbReference>
<protein>
    <recommendedName>
        <fullName evidence="4">Conidiation-specific protein 6</fullName>
    </recommendedName>
</protein>
<comment type="caution">
    <text evidence="2">The sequence shown here is derived from an EMBL/GenBank/DDBJ whole genome shotgun (WGS) entry which is preliminary data.</text>
</comment>
<dbReference type="EMBL" id="AMKT01000041">
    <property type="protein sequence ID" value="OXG21977.1"/>
    <property type="molecule type" value="Genomic_DNA"/>
</dbReference>
<proteinExistence type="predicted"/>
<evidence type="ECO:0000313" key="3">
    <source>
        <dbReference type="Proteomes" id="UP000199727"/>
    </source>
</evidence>
<organism evidence="2 3">
    <name type="scientific">Cryptococcus neoformans Tu259-1</name>
    <dbReference type="NCBI Taxonomy" id="1230072"/>
    <lineage>
        <taxon>Eukaryota</taxon>
        <taxon>Fungi</taxon>
        <taxon>Dikarya</taxon>
        <taxon>Basidiomycota</taxon>
        <taxon>Agaricomycotina</taxon>
        <taxon>Tremellomycetes</taxon>
        <taxon>Tremellales</taxon>
        <taxon>Cryptococcaceae</taxon>
        <taxon>Cryptococcus</taxon>
        <taxon>Cryptococcus neoformans species complex</taxon>
    </lineage>
</organism>
<name>A0A854QAZ9_CRYNE</name>
<dbReference type="Proteomes" id="UP000199727">
    <property type="component" value="Unassembled WGS sequence"/>
</dbReference>
<dbReference type="InterPro" id="IPR018824">
    <property type="entry name" value="Conidiation-specific_6"/>
</dbReference>
<dbReference type="PANTHER" id="PTHR36576:SF1">
    <property type="entry name" value="UPF0654 PROTEIN C11D3.01C-RELATED"/>
    <property type="match status" value="1"/>
</dbReference>
<dbReference type="PANTHER" id="PTHR36576">
    <property type="entry name" value="UPF0654 PROTEIN C11D3.01C-RELATED"/>
    <property type="match status" value="1"/>
</dbReference>
<evidence type="ECO:0008006" key="4">
    <source>
        <dbReference type="Google" id="ProtNLM"/>
    </source>
</evidence>
<feature type="region of interest" description="Disordered" evidence="1">
    <location>
        <begin position="1"/>
        <end position="84"/>
    </location>
</feature>